<keyword evidence="1" id="KW-0472">Membrane</keyword>
<proteinExistence type="predicted"/>
<feature type="domain" description="EF-hand" evidence="2">
    <location>
        <begin position="210"/>
        <end position="238"/>
    </location>
</feature>
<gene>
    <name evidence="3" type="ORF">V202x_32360</name>
</gene>
<dbReference type="PROSITE" id="PS00018">
    <property type="entry name" value="EF_HAND_1"/>
    <property type="match status" value="5"/>
</dbReference>
<protein>
    <submittedName>
        <fullName evidence="3">EF hand</fullName>
    </submittedName>
</protein>
<dbReference type="InterPro" id="IPR002048">
    <property type="entry name" value="EF_hand_dom"/>
</dbReference>
<feature type="transmembrane region" description="Helical" evidence="1">
    <location>
        <begin position="467"/>
        <end position="487"/>
    </location>
</feature>
<dbReference type="OrthoDB" id="243085at2"/>
<sequence length="495" mass="57457">MSLQEFINRQAPKQPIFLNEFRFLDADHNQLLTKNEFLATVSKEQQSRALRDFTVFNLQDDETLSYEEYLNILSRDHRKLDHPIMHRVTKHMQDLEVSWKEWDINSDSKLSKEEFSSSNLSRSIPGLALTKWEDWDRNGDNFLDQSEAKQVLEIAYGLRYPTGELLWAPSGLIISGMLFDYVDKNGDHLIDLEEAKLAKFGFGDNTQTPELFKQMDQNDNGTLTMAEWKSDLTHWIDPVGSFLAFDTDFDGRLSREELLSGTPSWQLPVTEFLFPGFDLNGDTVLSLQEYRETPFANLALIWQELRTDRDNDGYLSITEFQWDRDLFGAALAQEYFQRFDVNQDGKLSLDEFTFRINQAKAPLEIVFRLRDSDQNGLISFEEILEDLKLPENANEKQKLHYETTLIRIEDAFRRADRNQDNSLDQAEFQSEAAREVVAPHLVVKKKNFSSSRVSRSSLSKETEEDDGMWVILALNVLLLAGVLVFLVRKMKLFTR</sequence>
<dbReference type="Proteomes" id="UP000318384">
    <property type="component" value="Chromosome"/>
</dbReference>
<keyword evidence="4" id="KW-1185">Reference proteome</keyword>
<dbReference type="SUPFAM" id="SSF47473">
    <property type="entry name" value="EF-hand"/>
    <property type="match status" value="4"/>
</dbReference>
<dbReference type="Gene3D" id="1.10.238.10">
    <property type="entry name" value="EF-hand"/>
    <property type="match status" value="5"/>
</dbReference>
<dbReference type="GO" id="GO:0005509">
    <property type="term" value="F:calcium ion binding"/>
    <property type="evidence" value="ECO:0007669"/>
    <property type="project" value="InterPro"/>
</dbReference>
<feature type="domain" description="EF-hand" evidence="2">
    <location>
        <begin position="327"/>
        <end position="362"/>
    </location>
</feature>
<evidence type="ECO:0000259" key="2">
    <source>
        <dbReference type="PROSITE" id="PS50222"/>
    </source>
</evidence>
<feature type="domain" description="EF-hand" evidence="2">
    <location>
        <begin position="403"/>
        <end position="438"/>
    </location>
</feature>
<dbReference type="PANTHER" id="PTHR10827">
    <property type="entry name" value="RETICULOCALBIN"/>
    <property type="match status" value="1"/>
</dbReference>
<evidence type="ECO:0000256" key="1">
    <source>
        <dbReference type="SAM" id="Phobius"/>
    </source>
</evidence>
<dbReference type="Pfam" id="PF13202">
    <property type="entry name" value="EF-hand_5"/>
    <property type="match status" value="3"/>
</dbReference>
<keyword evidence="1" id="KW-0812">Transmembrane</keyword>
<evidence type="ECO:0000313" key="3">
    <source>
        <dbReference type="EMBL" id="QDU09839.1"/>
    </source>
</evidence>
<dbReference type="EMBL" id="CP037422">
    <property type="protein sequence ID" value="QDU09839.1"/>
    <property type="molecule type" value="Genomic_DNA"/>
</dbReference>
<organism evidence="3 4">
    <name type="scientific">Gimesia aquarii</name>
    <dbReference type="NCBI Taxonomy" id="2527964"/>
    <lineage>
        <taxon>Bacteria</taxon>
        <taxon>Pseudomonadati</taxon>
        <taxon>Planctomycetota</taxon>
        <taxon>Planctomycetia</taxon>
        <taxon>Planctomycetales</taxon>
        <taxon>Planctomycetaceae</taxon>
        <taxon>Gimesia</taxon>
    </lineage>
</organism>
<dbReference type="RefSeq" id="WP_145176696.1">
    <property type="nucleotide sequence ID" value="NZ_CP037422.1"/>
</dbReference>
<dbReference type="SMART" id="SM00054">
    <property type="entry name" value="EFh"/>
    <property type="match status" value="8"/>
</dbReference>
<accession>A0A517WX77</accession>
<name>A0A517WX77_9PLAN</name>
<dbReference type="PANTHER" id="PTHR10827:SF85">
    <property type="entry name" value="CALCIUM-BINDING PROTEIN"/>
    <property type="match status" value="1"/>
</dbReference>
<dbReference type="Pfam" id="PF13499">
    <property type="entry name" value="EF-hand_7"/>
    <property type="match status" value="1"/>
</dbReference>
<keyword evidence="1" id="KW-1133">Transmembrane helix</keyword>
<dbReference type="AlphaFoldDB" id="A0A517WX77"/>
<reference evidence="3 4" key="1">
    <citation type="submission" date="2019-03" db="EMBL/GenBank/DDBJ databases">
        <title>Deep-cultivation of Planctomycetes and their phenomic and genomic characterization uncovers novel biology.</title>
        <authorList>
            <person name="Wiegand S."/>
            <person name="Jogler M."/>
            <person name="Boedeker C."/>
            <person name="Pinto D."/>
            <person name="Vollmers J."/>
            <person name="Rivas-Marin E."/>
            <person name="Kohn T."/>
            <person name="Peeters S.H."/>
            <person name="Heuer A."/>
            <person name="Rast P."/>
            <person name="Oberbeckmann S."/>
            <person name="Bunk B."/>
            <person name="Jeske O."/>
            <person name="Meyerdierks A."/>
            <person name="Storesund J.E."/>
            <person name="Kallscheuer N."/>
            <person name="Luecker S."/>
            <person name="Lage O.M."/>
            <person name="Pohl T."/>
            <person name="Merkel B.J."/>
            <person name="Hornburger P."/>
            <person name="Mueller R.-W."/>
            <person name="Bruemmer F."/>
            <person name="Labrenz M."/>
            <person name="Spormann A.M."/>
            <person name="Op den Camp H."/>
            <person name="Overmann J."/>
            <person name="Amann R."/>
            <person name="Jetten M.S.M."/>
            <person name="Mascher T."/>
            <person name="Medema M.H."/>
            <person name="Devos D.P."/>
            <person name="Kaster A.-K."/>
            <person name="Ovreas L."/>
            <person name="Rohde M."/>
            <person name="Galperin M.Y."/>
            <person name="Jogler C."/>
        </authorList>
    </citation>
    <scope>NUCLEOTIDE SEQUENCE [LARGE SCALE GENOMIC DNA]</scope>
    <source>
        <strain evidence="3 4">V202</strain>
    </source>
</reference>
<dbReference type="InterPro" id="IPR018247">
    <property type="entry name" value="EF_Hand_1_Ca_BS"/>
</dbReference>
<evidence type="ECO:0000313" key="4">
    <source>
        <dbReference type="Proteomes" id="UP000318384"/>
    </source>
</evidence>
<dbReference type="PROSITE" id="PS50222">
    <property type="entry name" value="EF_HAND_2"/>
    <property type="match status" value="3"/>
</dbReference>
<dbReference type="InterPro" id="IPR011992">
    <property type="entry name" value="EF-hand-dom_pair"/>
</dbReference>